<dbReference type="CDD" id="cd03788">
    <property type="entry name" value="GT20_TPS"/>
    <property type="match status" value="1"/>
</dbReference>
<protein>
    <submittedName>
        <fullName evidence="3">Glycosyltransferase family 20 protein</fullName>
    </submittedName>
</protein>
<dbReference type="OrthoDB" id="755951at2759"/>
<keyword evidence="2 3" id="KW-0808">Transferase</keyword>
<evidence type="ECO:0000313" key="4">
    <source>
        <dbReference type="Proteomes" id="UP000018001"/>
    </source>
</evidence>
<dbReference type="FunFam" id="3.40.50.2000:FF:000010">
    <property type="entry name" value="Alpha,alpha-trehalose-phosphate synthase"/>
    <property type="match status" value="1"/>
</dbReference>
<reference evidence="4" key="1">
    <citation type="journal article" date="2014" name="Genome Announc.">
        <title>Draft genome sequence of the formaldehyde-resistant fungus Byssochlamys spectabilis No. 5 (anamorph Paecilomyces variotii No. 5) (NBRC109023).</title>
        <authorList>
            <person name="Oka T."/>
            <person name="Ekino K."/>
            <person name="Fukuda K."/>
            <person name="Nomura Y."/>
        </authorList>
    </citation>
    <scope>NUCLEOTIDE SEQUENCE [LARGE SCALE GENOMIC DNA]</scope>
    <source>
        <strain evidence="4">No. 5 / NBRC 109023</strain>
    </source>
</reference>
<dbReference type="GO" id="GO:0034605">
    <property type="term" value="P:cellular response to heat"/>
    <property type="evidence" value="ECO:0007669"/>
    <property type="project" value="TreeGrafter"/>
</dbReference>
<dbReference type="AlphaFoldDB" id="V5FZI2"/>
<dbReference type="GO" id="GO:0003825">
    <property type="term" value="F:alpha,alpha-trehalose-phosphate synthase (UDP-forming) activity"/>
    <property type="evidence" value="ECO:0007669"/>
    <property type="project" value="TreeGrafter"/>
</dbReference>
<dbReference type="SUPFAM" id="SSF53756">
    <property type="entry name" value="UDP-Glycosyltransferase/glycogen phosphorylase"/>
    <property type="match status" value="1"/>
</dbReference>
<dbReference type="Proteomes" id="UP000018001">
    <property type="component" value="Unassembled WGS sequence"/>
</dbReference>
<keyword evidence="4" id="KW-1185">Reference proteome</keyword>
<evidence type="ECO:0000256" key="2">
    <source>
        <dbReference type="ARBA" id="ARBA00022679"/>
    </source>
</evidence>
<dbReference type="GO" id="GO:0005829">
    <property type="term" value="C:cytosol"/>
    <property type="evidence" value="ECO:0007669"/>
    <property type="project" value="TreeGrafter"/>
</dbReference>
<proteinExistence type="predicted"/>
<keyword evidence="1" id="KW-0328">Glycosyltransferase</keyword>
<dbReference type="InParanoid" id="V5FZI2"/>
<dbReference type="eggNOG" id="KOG1050">
    <property type="taxonomic scope" value="Eukaryota"/>
</dbReference>
<comment type="caution">
    <text evidence="3">The sequence shown here is derived from an EMBL/GenBank/DDBJ whole genome shotgun (WGS) entry which is preliminary data.</text>
</comment>
<sequence length="498" mass="56551">MPPGNCSSVYVVSNRLSVTVRLAEDGTYRILPSSGGLVSALKGLSDSTEFIWYGWPGLEIPEENREDVRRQLREHNAIPTFLEKDLADKHYNGFSNKILWPLLHYQVHEIHMSKLDWEGYQDVNRTFCNSLVSELQDGDIVWVHDYHLLLLPSYLREVLQSDKRKVKIGLFLHTVFPSSDFFRILPVRKDILTGLLSCDVIGFHTREYADNFLQSCRKIMGLTTAGSQVLCGNRAVKVLSCPIGIDPGEFPNILSNFTVKARMEALKEKYRNVQLIISVDRLDYIKGIPLRIAAIDTLLTNNPECIGKVVLLQILVPSREGVKDYRSLHTQIDNSISRVNGKYGNVEITPIQSLFSAIPKSELAALYAVSDVCVVSSTRDGLNLVSFEYIACQQERRGVLVLSEFAGAADMLDGSLQFNPWDVDEFADTMYKALRMDKTERENRWERLWGWVSVNTAKKWSKTFLEALGTSKDNNQLALERTWKSFKTRGDIEKDKST</sequence>
<dbReference type="GO" id="GO:0005992">
    <property type="term" value="P:trehalose biosynthetic process"/>
    <property type="evidence" value="ECO:0007669"/>
    <property type="project" value="InterPro"/>
</dbReference>
<evidence type="ECO:0000313" key="3">
    <source>
        <dbReference type="EMBL" id="GAD94032.1"/>
    </source>
</evidence>
<dbReference type="Pfam" id="PF00982">
    <property type="entry name" value="Glyco_transf_20"/>
    <property type="match status" value="1"/>
</dbReference>
<dbReference type="PANTHER" id="PTHR10788">
    <property type="entry name" value="TREHALOSE-6-PHOSPHATE SYNTHASE"/>
    <property type="match status" value="1"/>
</dbReference>
<gene>
    <name evidence="3" type="ORF">PVAR5_2652</name>
</gene>
<accession>V5FZI2</accession>
<evidence type="ECO:0000256" key="1">
    <source>
        <dbReference type="ARBA" id="ARBA00022676"/>
    </source>
</evidence>
<name>V5FZI2_BYSSN</name>
<dbReference type="EMBL" id="BAUL01000076">
    <property type="protein sequence ID" value="GAD94032.1"/>
    <property type="molecule type" value="Genomic_DNA"/>
</dbReference>
<dbReference type="GO" id="GO:0004805">
    <property type="term" value="F:trehalose-phosphatase activity"/>
    <property type="evidence" value="ECO:0007669"/>
    <property type="project" value="TreeGrafter"/>
</dbReference>
<dbReference type="PANTHER" id="PTHR10788:SF75">
    <property type="entry name" value="SYNTHASE SUBUNIT OF TREHALOSE-6-PHOSPHATE SYNTHASE_PHOSPHATASE COMPLEX (EUROFUNG)"/>
    <property type="match status" value="1"/>
</dbReference>
<dbReference type="HOGENOM" id="CLU_002351_7_2_1"/>
<dbReference type="InterPro" id="IPR001830">
    <property type="entry name" value="Glyco_trans_20"/>
</dbReference>
<organism evidence="3 4">
    <name type="scientific">Byssochlamys spectabilis (strain No. 5 / NBRC 109023)</name>
    <name type="common">Paecilomyces variotii</name>
    <dbReference type="NCBI Taxonomy" id="1356009"/>
    <lineage>
        <taxon>Eukaryota</taxon>
        <taxon>Fungi</taxon>
        <taxon>Dikarya</taxon>
        <taxon>Ascomycota</taxon>
        <taxon>Pezizomycotina</taxon>
        <taxon>Eurotiomycetes</taxon>
        <taxon>Eurotiomycetidae</taxon>
        <taxon>Eurotiales</taxon>
        <taxon>Thermoascaceae</taxon>
        <taxon>Paecilomyces</taxon>
    </lineage>
</organism>
<dbReference type="GO" id="GO:0005946">
    <property type="term" value="C:alpha,alpha-trehalose-phosphate synthase complex (UDP-forming)"/>
    <property type="evidence" value="ECO:0007669"/>
    <property type="project" value="TreeGrafter"/>
</dbReference>
<dbReference type="Gene3D" id="3.40.50.2000">
    <property type="entry name" value="Glycogen Phosphorylase B"/>
    <property type="match status" value="2"/>
</dbReference>